<dbReference type="CDD" id="cd06563">
    <property type="entry name" value="GH20_chitobiase-like"/>
    <property type="match status" value="1"/>
</dbReference>
<dbReference type="GO" id="GO:0030203">
    <property type="term" value="P:glycosaminoglycan metabolic process"/>
    <property type="evidence" value="ECO:0007669"/>
    <property type="project" value="TreeGrafter"/>
</dbReference>
<reference evidence="9 10" key="1">
    <citation type="submission" date="2019-09" db="EMBL/GenBank/DDBJ databases">
        <title>Complete genome sequence of Arachidicoccus sp. B3-10 isolated from apple orchard soil.</title>
        <authorList>
            <person name="Kim H.S."/>
            <person name="Han K.-I."/>
            <person name="Suh M.K."/>
            <person name="Lee K.C."/>
            <person name="Eom M.K."/>
            <person name="Kim J.-S."/>
            <person name="Kang S.W."/>
            <person name="Sin Y."/>
            <person name="Lee J.-S."/>
        </authorList>
    </citation>
    <scope>NUCLEOTIDE SEQUENCE [LARGE SCALE GENOMIC DNA]</scope>
    <source>
        <strain evidence="9 10">B3-10</strain>
    </source>
</reference>
<dbReference type="EC" id="3.2.1.52" evidence="3"/>
<feature type="signal peptide" evidence="7">
    <location>
        <begin position="1"/>
        <end position="19"/>
    </location>
</feature>
<accession>A0A5P2FV02</accession>
<evidence type="ECO:0000313" key="9">
    <source>
        <dbReference type="EMBL" id="QES87294.1"/>
    </source>
</evidence>
<evidence type="ECO:0000256" key="6">
    <source>
        <dbReference type="PIRSR" id="PIRSR625705-1"/>
    </source>
</evidence>
<dbReference type="KEGG" id="arac:E0W69_000995"/>
<dbReference type="InterPro" id="IPR011658">
    <property type="entry name" value="PA14_dom"/>
</dbReference>
<evidence type="ECO:0000256" key="2">
    <source>
        <dbReference type="ARBA" id="ARBA00006285"/>
    </source>
</evidence>
<sequence length="748" mass="85472">MRKLILSLSVFLFAHHLMAQTKSLHLIPYPKTVSVENGYFDLNGKLKISSDSKQDAGAINDFSTFIREVSKNGKASNTPTSIELIKDSNLPEEGYQLDVSAQKIIVKYSHDAGLFYAQNTISQLINSNGQIPFVHIEDAPAYAWRGFMLDVSRHFFTMDYLKKTIDRMSFFKANKLHLHLTDDQGWRIEIKKYPLLTKMGAWRNLNNQDSACLIKAKENPDFEIDKRFIKTIDGKQVYGGYYTQNELKDLVKYAEKKHVEIIPEIDMPGHFNAAIKAYPQLTAEVASGWGKTFTVPISPCKENVYAFLQDVLKEVFEIFPSKYIHIGADEVEKTTWKNSDSCLNLMKSENLTSVEKLQSYFVHRMQRFVESQGRKLITWDDALEGGLNKDVTIMYWRNWVKNAPREAIQNGNDLIMSPNEPLYFDYQPNKNSINAIYNLKTFPFNTLNLVQFKGGQANLWTEMVPSERRADYLIYPRYLALAEKLWTNDTLDYNTFNDRLNTYYPILDNMKIAYRLPDLSGFTDEMVFVGSTRFSIDLPKNSNLELHYTLDNSIPSLQSPILNYLNITNDTTLKVAAFNSVGNRGDIYKIHFTKKKSYSPSITRENELVQGLRCDYKKGSFRGTKWIKKESDSSFLISNTFVPKSIDAPSFATEYKGFIKVPTKGIYSFYLTCDDGGILKIDHQMVVDNDGNHSSLEKSGQAALEKGLHPFLLQFIEGGGGFTLGLKYSINGSPLKDVPDTWFYSSKN</sequence>
<dbReference type="Gene3D" id="3.20.20.80">
    <property type="entry name" value="Glycosidases"/>
    <property type="match status" value="1"/>
</dbReference>
<feature type="active site" description="Proton donor" evidence="6">
    <location>
        <position position="330"/>
    </location>
</feature>
<dbReference type="PROSITE" id="PS51820">
    <property type="entry name" value="PA14"/>
    <property type="match status" value="1"/>
</dbReference>
<evidence type="ECO:0000313" key="10">
    <source>
        <dbReference type="Proteomes" id="UP000292424"/>
    </source>
</evidence>
<dbReference type="GO" id="GO:0005975">
    <property type="term" value="P:carbohydrate metabolic process"/>
    <property type="evidence" value="ECO:0007669"/>
    <property type="project" value="InterPro"/>
</dbReference>
<keyword evidence="7" id="KW-0732">Signal</keyword>
<feature type="domain" description="PA14" evidence="8">
    <location>
        <begin position="607"/>
        <end position="742"/>
    </location>
</feature>
<dbReference type="Pfam" id="PF07691">
    <property type="entry name" value="PA14"/>
    <property type="match status" value="1"/>
</dbReference>
<dbReference type="GO" id="GO:0016020">
    <property type="term" value="C:membrane"/>
    <property type="evidence" value="ECO:0007669"/>
    <property type="project" value="TreeGrafter"/>
</dbReference>
<comment type="similarity">
    <text evidence="2">Belongs to the glycosyl hydrolase 20 family.</text>
</comment>
<evidence type="ECO:0000256" key="5">
    <source>
        <dbReference type="ARBA" id="ARBA00023295"/>
    </source>
</evidence>
<dbReference type="Pfam" id="PF02838">
    <property type="entry name" value="Glyco_hydro_20b"/>
    <property type="match status" value="1"/>
</dbReference>
<dbReference type="GO" id="GO:0004563">
    <property type="term" value="F:beta-N-acetylhexosaminidase activity"/>
    <property type="evidence" value="ECO:0007669"/>
    <property type="project" value="UniProtKB-EC"/>
</dbReference>
<keyword evidence="5" id="KW-0326">Glycosidase</keyword>
<dbReference type="SUPFAM" id="SSF51445">
    <property type="entry name" value="(Trans)glycosidases"/>
    <property type="match status" value="1"/>
</dbReference>
<keyword evidence="4 9" id="KW-0378">Hydrolase</keyword>
<dbReference type="InterPro" id="IPR037524">
    <property type="entry name" value="PA14/GLEYA"/>
</dbReference>
<dbReference type="InterPro" id="IPR015883">
    <property type="entry name" value="Glyco_hydro_20_cat"/>
</dbReference>
<dbReference type="PANTHER" id="PTHR22600:SF57">
    <property type="entry name" value="BETA-N-ACETYLHEXOSAMINIDASE"/>
    <property type="match status" value="1"/>
</dbReference>
<evidence type="ECO:0000256" key="1">
    <source>
        <dbReference type="ARBA" id="ARBA00001231"/>
    </source>
</evidence>
<dbReference type="Pfam" id="PF00728">
    <property type="entry name" value="Glyco_hydro_20"/>
    <property type="match status" value="1"/>
</dbReference>
<proteinExistence type="inferred from homology"/>
<evidence type="ECO:0000256" key="7">
    <source>
        <dbReference type="SAM" id="SignalP"/>
    </source>
</evidence>
<dbReference type="InterPro" id="IPR025705">
    <property type="entry name" value="Beta_hexosaminidase_sua/sub"/>
</dbReference>
<name>A0A5P2FV02_9BACT</name>
<gene>
    <name evidence="9" type="ORF">E0W69_000995</name>
</gene>
<dbReference type="InterPro" id="IPR059177">
    <property type="entry name" value="GH29D-like_dom"/>
</dbReference>
<dbReference type="SMART" id="SM00758">
    <property type="entry name" value="PA14"/>
    <property type="match status" value="1"/>
</dbReference>
<evidence type="ECO:0000259" key="8">
    <source>
        <dbReference type="PROSITE" id="PS51820"/>
    </source>
</evidence>
<comment type="catalytic activity">
    <reaction evidence="1">
        <text>Hydrolysis of terminal non-reducing N-acetyl-D-hexosamine residues in N-acetyl-beta-D-hexosaminides.</text>
        <dbReference type="EC" id="3.2.1.52"/>
    </reaction>
</comment>
<dbReference type="OrthoDB" id="726159at2"/>
<dbReference type="PRINTS" id="PR00738">
    <property type="entry name" value="GLHYDRLASE20"/>
</dbReference>
<dbReference type="PANTHER" id="PTHR22600">
    <property type="entry name" value="BETA-HEXOSAMINIDASE"/>
    <property type="match status" value="1"/>
</dbReference>
<dbReference type="SUPFAM" id="SSF56988">
    <property type="entry name" value="Anthrax protective antigen"/>
    <property type="match status" value="1"/>
</dbReference>
<protein>
    <recommendedName>
        <fullName evidence="3">beta-N-acetylhexosaminidase</fullName>
        <ecNumber evidence="3">3.2.1.52</ecNumber>
    </recommendedName>
</protein>
<evidence type="ECO:0000256" key="4">
    <source>
        <dbReference type="ARBA" id="ARBA00022801"/>
    </source>
</evidence>
<dbReference type="InterPro" id="IPR017853">
    <property type="entry name" value="GH"/>
</dbReference>
<dbReference type="Gene3D" id="3.30.379.10">
    <property type="entry name" value="Chitobiase/beta-hexosaminidase domain 2-like"/>
    <property type="match status" value="1"/>
</dbReference>
<evidence type="ECO:0000256" key="3">
    <source>
        <dbReference type="ARBA" id="ARBA00012663"/>
    </source>
</evidence>
<organism evidence="9 10">
    <name type="scientific">Rhizosphaericola mali</name>
    <dbReference type="NCBI Taxonomy" id="2545455"/>
    <lineage>
        <taxon>Bacteria</taxon>
        <taxon>Pseudomonadati</taxon>
        <taxon>Bacteroidota</taxon>
        <taxon>Chitinophagia</taxon>
        <taxon>Chitinophagales</taxon>
        <taxon>Chitinophagaceae</taxon>
        <taxon>Rhizosphaericola</taxon>
    </lineage>
</organism>
<dbReference type="InterPro" id="IPR029018">
    <property type="entry name" value="Hex-like_dom2"/>
</dbReference>
<dbReference type="AlphaFoldDB" id="A0A5P2FV02"/>
<dbReference type="RefSeq" id="WP_131328172.1">
    <property type="nucleotide sequence ID" value="NZ_CP044016.1"/>
</dbReference>
<dbReference type="InterPro" id="IPR015882">
    <property type="entry name" value="HEX_bac_N"/>
</dbReference>
<dbReference type="Gene3D" id="3.90.182.10">
    <property type="entry name" value="Toxin - Anthrax Protective Antigen,domain 1"/>
    <property type="match status" value="1"/>
</dbReference>
<keyword evidence="10" id="KW-1185">Reference proteome</keyword>
<feature type="chain" id="PRO_5024468337" description="beta-N-acetylhexosaminidase" evidence="7">
    <location>
        <begin position="20"/>
        <end position="748"/>
    </location>
</feature>
<dbReference type="SUPFAM" id="SSF55545">
    <property type="entry name" value="beta-N-acetylhexosaminidase-like domain"/>
    <property type="match status" value="1"/>
</dbReference>
<dbReference type="Proteomes" id="UP000292424">
    <property type="component" value="Chromosome"/>
</dbReference>
<dbReference type="Pfam" id="PF13290">
    <property type="entry name" value="CHB_HEX_C_1"/>
    <property type="match status" value="1"/>
</dbReference>
<dbReference type="EMBL" id="CP044016">
    <property type="protein sequence ID" value="QES87294.1"/>
    <property type="molecule type" value="Genomic_DNA"/>
</dbReference>